<protein>
    <submittedName>
        <fullName evidence="1">Uncharacterized protein</fullName>
    </submittedName>
</protein>
<proteinExistence type="predicted"/>
<accession>A0A0E9TQH9</accession>
<organism evidence="1">
    <name type="scientific">Anguilla anguilla</name>
    <name type="common">European freshwater eel</name>
    <name type="synonym">Muraena anguilla</name>
    <dbReference type="NCBI Taxonomy" id="7936"/>
    <lineage>
        <taxon>Eukaryota</taxon>
        <taxon>Metazoa</taxon>
        <taxon>Chordata</taxon>
        <taxon>Craniata</taxon>
        <taxon>Vertebrata</taxon>
        <taxon>Euteleostomi</taxon>
        <taxon>Actinopterygii</taxon>
        <taxon>Neopterygii</taxon>
        <taxon>Teleostei</taxon>
        <taxon>Anguilliformes</taxon>
        <taxon>Anguillidae</taxon>
        <taxon>Anguilla</taxon>
    </lineage>
</organism>
<sequence length="25" mass="3011">MACQHSHCFQVKSFAQQKRKNDKLF</sequence>
<reference evidence="1" key="2">
    <citation type="journal article" date="2015" name="Fish Shellfish Immunol.">
        <title>Early steps in the European eel (Anguilla anguilla)-Vibrio vulnificus interaction in the gills: Role of the RtxA13 toxin.</title>
        <authorList>
            <person name="Callol A."/>
            <person name="Pajuelo D."/>
            <person name="Ebbesson L."/>
            <person name="Teles M."/>
            <person name="MacKenzie S."/>
            <person name="Amaro C."/>
        </authorList>
    </citation>
    <scope>NUCLEOTIDE SEQUENCE</scope>
</reference>
<evidence type="ECO:0000313" key="1">
    <source>
        <dbReference type="EMBL" id="JAH54983.1"/>
    </source>
</evidence>
<dbReference type="AlphaFoldDB" id="A0A0E9TQH9"/>
<dbReference type="EMBL" id="GBXM01053594">
    <property type="protein sequence ID" value="JAH54983.1"/>
    <property type="molecule type" value="Transcribed_RNA"/>
</dbReference>
<name>A0A0E9TQH9_ANGAN</name>
<reference evidence="1" key="1">
    <citation type="submission" date="2014-11" db="EMBL/GenBank/DDBJ databases">
        <authorList>
            <person name="Amaro Gonzalez C."/>
        </authorList>
    </citation>
    <scope>NUCLEOTIDE SEQUENCE</scope>
</reference>